<dbReference type="SUPFAM" id="SSF48452">
    <property type="entry name" value="TPR-like"/>
    <property type="match status" value="3"/>
</dbReference>
<dbReference type="GO" id="GO:0007165">
    <property type="term" value="P:signal transduction"/>
    <property type="evidence" value="ECO:0007669"/>
    <property type="project" value="InterPro"/>
</dbReference>
<dbReference type="Proteomes" id="UP000263094">
    <property type="component" value="Unassembled WGS sequence"/>
</dbReference>
<sequence>MTAAQDGRIITFYSYKGGTGRTMALANAAWILAANGKRVLAVDWDLEAPGLDRFFRPFLDPHALAATSGVIDIINDYAWAATTGGRGPGPWHKEFAHVEQHAVSLTPERLGLRFPDGGSLDFLSAGRQDRSYSATVSSFEWDNFYERLGGGLFLDALREDMQASYDYVLIDSRTGLSDSADICTIQMPDVLVDCFTLSDQSLDGAAAVALSVEDGYRKRKIRVLPVPMRIDEGEKEKVDAGRALARLKFDGLPKGPDGEPLGADELSAYWGAVEIPYRPYYAYEETLATVGDESGIANSLLSAFERLTSVISDGEVTALPPVPDAVRLRCLDAFTRRRPLTTAAEVVVQYAAENQMWADWAESLLRRAGCHVTLHDISAGPAERADPATRTVLLLSSAFRKSRHADAVWRSAVGGDPGTARGAVIPLRVDEVRLPESYLEHNPVDLHRLDENECVGALLGAVELPAKPVENAPAGPRFPGSTPGIWNAPQRNSTFTGRGVILERVREQLRSGMSVVLPQPQALFGLGGVGKTQVALEYVHRFMADYDLVWWISAEDSGNVAASLAELAGRIGAPGGEDINIASQEAVHMLGRGTPTKRWILIFDNADSPEQLTRYFPAGGGGHILVTSRNQAWAQEGASLPVDVFQREESVEHLTRRALGLSVQDAEKVAVAVGDLPLAVEQAAAWLAETATPIDDYLQQLNEQTTDVLALNQPTDYPKPVAATWNISIARLRERSPASVRLLQLCAFLAPEPISSHLLYSKEMIEELKQVDPTLQERLLLGRVIREIGRFALAKVDQVSNSIQVHRLVQAVIRAQLTEEEQRHARHVVHTVLSGARPDADEPIDDPETWPRFATIWPHLNASDARNCTEADTRRLLIDRVRYLWKRGDFPGAQELAERLLAHWRPLLGEDDVQYLYLRCQLANVLRSQGRYIEAREIDTELLERQRRVLGTSHPHTYVTMSSLASDLAALGAYASAVELAREAHDGFSQIFHESHRRTLSAANNLALALRMVGRYSEARSRDQDTYDRRMEVLGPEHPYTLASAGRLGRDLRETGRYTDSVALLSRAYDAHKRILGKEFPGTLSCAKSLAVSLRRAGRFEDARRLTSATRGQYQAQYDSHTPDSLACDLNMAADLYAADEREQAREVAQAALAEYMLVPGEAHPYTQAALNNLGIYHWGCGDTEESLRVFEQALPRMSEILGEEHPHTLFTRANYANVLADLGRDEEAWELERHACDTLREVLGPQHPEYLAVLSNSAITLDTLGRTDEARVAREEALGELARQLRQLGEDNGISRFAGHHRRIYRDLEPLAV</sequence>
<comment type="caution">
    <text evidence="4">The sequence shown here is derived from an EMBL/GenBank/DDBJ whole genome shotgun (WGS) entry which is preliminary data.</text>
</comment>
<dbReference type="Pfam" id="PF00931">
    <property type="entry name" value="NB-ARC"/>
    <property type="match status" value="1"/>
</dbReference>
<dbReference type="InterPro" id="IPR056681">
    <property type="entry name" value="DUF7779"/>
</dbReference>
<dbReference type="Gene3D" id="1.25.40.10">
    <property type="entry name" value="Tetratricopeptide repeat domain"/>
    <property type="match status" value="2"/>
</dbReference>
<dbReference type="PANTHER" id="PTHR46082">
    <property type="entry name" value="ATP/GTP-BINDING PROTEIN-RELATED"/>
    <property type="match status" value="1"/>
</dbReference>
<evidence type="ECO:0000313" key="5">
    <source>
        <dbReference type="Proteomes" id="UP000263094"/>
    </source>
</evidence>
<accession>A0A372M1I9</accession>
<dbReference type="NCBIfam" id="NF040586">
    <property type="entry name" value="FxSxx_TPR"/>
    <property type="match status" value="1"/>
</dbReference>
<evidence type="ECO:0000259" key="1">
    <source>
        <dbReference type="Pfam" id="PF00931"/>
    </source>
</evidence>
<name>A0A372M1I9_9ACTN</name>
<evidence type="ECO:0000259" key="2">
    <source>
        <dbReference type="Pfam" id="PF13676"/>
    </source>
</evidence>
<dbReference type="NCBIfam" id="NF047398">
    <property type="entry name" value="AAA_KGGVGR"/>
    <property type="match status" value="1"/>
</dbReference>
<dbReference type="GO" id="GO:0043531">
    <property type="term" value="F:ADP binding"/>
    <property type="evidence" value="ECO:0007669"/>
    <property type="project" value="InterPro"/>
</dbReference>
<proteinExistence type="predicted"/>
<evidence type="ECO:0000259" key="3">
    <source>
        <dbReference type="Pfam" id="PF25000"/>
    </source>
</evidence>
<dbReference type="OrthoDB" id="580767at2"/>
<dbReference type="SUPFAM" id="SSF52540">
    <property type="entry name" value="P-loop containing nucleoside triphosphate hydrolases"/>
    <property type="match status" value="2"/>
</dbReference>
<dbReference type="RefSeq" id="WP_128557664.1">
    <property type="nucleotide sequence ID" value="NZ_QUAK01000115.1"/>
</dbReference>
<feature type="domain" description="DUF7779" evidence="3">
    <location>
        <begin position="733"/>
        <end position="821"/>
    </location>
</feature>
<dbReference type="Pfam" id="PF25000">
    <property type="entry name" value="DUF7779"/>
    <property type="match status" value="1"/>
</dbReference>
<feature type="domain" description="TIR" evidence="2">
    <location>
        <begin position="346"/>
        <end position="453"/>
    </location>
</feature>
<organism evidence="4 5">
    <name type="scientific">Streptomyces triticagri</name>
    <dbReference type="NCBI Taxonomy" id="2293568"/>
    <lineage>
        <taxon>Bacteria</taxon>
        <taxon>Bacillati</taxon>
        <taxon>Actinomycetota</taxon>
        <taxon>Actinomycetes</taxon>
        <taxon>Kitasatosporales</taxon>
        <taxon>Streptomycetaceae</taxon>
        <taxon>Streptomyces</taxon>
    </lineage>
</organism>
<dbReference type="Pfam" id="PF13424">
    <property type="entry name" value="TPR_12"/>
    <property type="match status" value="3"/>
</dbReference>
<evidence type="ECO:0000313" key="4">
    <source>
        <dbReference type="EMBL" id="RFU84699.1"/>
    </source>
</evidence>
<protein>
    <submittedName>
        <fullName evidence="4">TIR domain-containing protein</fullName>
    </submittedName>
</protein>
<dbReference type="InterPro" id="IPR000157">
    <property type="entry name" value="TIR_dom"/>
</dbReference>
<dbReference type="InterPro" id="IPR053137">
    <property type="entry name" value="NLR-like"/>
</dbReference>
<feature type="domain" description="NB-ARC" evidence="1">
    <location>
        <begin position="521"/>
        <end position="648"/>
    </location>
</feature>
<gene>
    <name evidence="4" type="ORF">DY218_21125</name>
</gene>
<dbReference type="Gene3D" id="3.40.50.300">
    <property type="entry name" value="P-loop containing nucleotide triphosphate hydrolases"/>
    <property type="match status" value="2"/>
</dbReference>
<reference evidence="4 5" key="1">
    <citation type="submission" date="2018-08" db="EMBL/GenBank/DDBJ databases">
        <title>Isolation, diversity and antifungal activity of Actinobacteria from wheat.</title>
        <authorList>
            <person name="Han C."/>
        </authorList>
    </citation>
    <scope>NUCLEOTIDE SEQUENCE [LARGE SCALE GENOMIC DNA]</scope>
    <source>
        <strain evidence="4 5">NEAU-YY421</strain>
    </source>
</reference>
<dbReference type="EMBL" id="QUAK01000115">
    <property type="protein sequence ID" value="RFU84699.1"/>
    <property type="molecule type" value="Genomic_DNA"/>
</dbReference>
<dbReference type="PANTHER" id="PTHR46082:SF6">
    <property type="entry name" value="AAA+ ATPASE DOMAIN-CONTAINING PROTEIN-RELATED"/>
    <property type="match status" value="1"/>
</dbReference>
<dbReference type="Pfam" id="PF13676">
    <property type="entry name" value="TIR_2"/>
    <property type="match status" value="1"/>
</dbReference>
<keyword evidence="5" id="KW-1185">Reference proteome</keyword>
<dbReference type="InterPro" id="IPR011990">
    <property type="entry name" value="TPR-like_helical_dom_sf"/>
</dbReference>
<dbReference type="InterPro" id="IPR002182">
    <property type="entry name" value="NB-ARC"/>
</dbReference>
<dbReference type="InterPro" id="IPR027417">
    <property type="entry name" value="P-loop_NTPase"/>
</dbReference>